<name>A0A2P5CZ58_TREOI</name>
<dbReference type="Proteomes" id="UP000237000">
    <property type="component" value="Unassembled WGS sequence"/>
</dbReference>
<evidence type="ECO:0000313" key="3">
    <source>
        <dbReference type="Proteomes" id="UP000237000"/>
    </source>
</evidence>
<feature type="region of interest" description="Disordered" evidence="1">
    <location>
        <begin position="1"/>
        <end position="44"/>
    </location>
</feature>
<evidence type="ECO:0000313" key="2">
    <source>
        <dbReference type="EMBL" id="PON66321.1"/>
    </source>
</evidence>
<feature type="compositionally biased region" description="Low complexity" evidence="1">
    <location>
        <begin position="1"/>
        <end position="13"/>
    </location>
</feature>
<dbReference type="AlphaFoldDB" id="A0A2P5CZ58"/>
<dbReference type="EMBL" id="JXTC01000313">
    <property type="protein sequence ID" value="PON66321.1"/>
    <property type="molecule type" value="Genomic_DNA"/>
</dbReference>
<gene>
    <name evidence="2" type="ORF">TorRG33x02_268340</name>
</gene>
<feature type="compositionally biased region" description="Polar residues" evidence="1">
    <location>
        <begin position="26"/>
        <end position="44"/>
    </location>
</feature>
<evidence type="ECO:0000256" key="1">
    <source>
        <dbReference type="SAM" id="MobiDB-lite"/>
    </source>
</evidence>
<accession>A0A2P5CZ58</accession>
<keyword evidence="3" id="KW-1185">Reference proteome</keyword>
<proteinExistence type="predicted"/>
<reference evidence="3" key="1">
    <citation type="submission" date="2016-06" db="EMBL/GenBank/DDBJ databases">
        <title>Parallel loss of symbiosis genes in relatives of nitrogen-fixing non-legume Parasponia.</title>
        <authorList>
            <person name="Van Velzen R."/>
            <person name="Holmer R."/>
            <person name="Bu F."/>
            <person name="Rutten L."/>
            <person name="Van Zeijl A."/>
            <person name="Liu W."/>
            <person name="Santuari L."/>
            <person name="Cao Q."/>
            <person name="Sharma T."/>
            <person name="Shen D."/>
            <person name="Roswanjaya Y."/>
            <person name="Wardhani T."/>
            <person name="Kalhor M.S."/>
            <person name="Jansen J."/>
            <person name="Van den Hoogen J."/>
            <person name="Gungor B."/>
            <person name="Hartog M."/>
            <person name="Hontelez J."/>
            <person name="Verver J."/>
            <person name="Yang W.-C."/>
            <person name="Schijlen E."/>
            <person name="Repin R."/>
            <person name="Schilthuizen M."/>
            <person name="Schranz E."/>
            <person name="Heidstra R."/>
            <person name="Miyata K."/>
            <person name="Fedorova E."/>
            <person name="Kohlen W."/>
            <person name="Bisseling T."/>
            <person name="Smit S."/>
            <person name="Geurts R."/>
        </authorList>
    </citation>
    <scope>NUCLEOTIDE SEQUENCE [LARGE SCALE GENOMIC DNA]</scope>
    <source>
        <strain evidence="3">cv. RG33-2</strain>
    </source>
</reference>
<sequence>MSVVPLLSSPRPSIGKGGRIREQSRLKTSFSPPNVTNHPPQPQVQRAPSLIQCILAAILGWNSSGKRLYLFGHFSNVIEILL</sequence>
<protein>
    <submittedName>
        <fullName evidence="2">Uncharacterized protein</fullName>
    </submittedName>
</protein>
<dbReference type="InParanoid" id="A0A2P5CZ58"/>
<comment type="caution">
    <text evidence="2">The sequence shown here is derived from an EMBL/GenBank/DDBJ whole genome shotgun (WGS) entry which is preliminary data.</text>
</comment>
<organism evidence="2 3">
    <name type="scientific">Trema orientale</name>
    <name type="common">Charcoal tree</name>
    <name type="synonym">Celtis orientalis</name>
    <dbReference type="NCBI Taxonomy" id="63057"/>
    <lineage>
        <taxon>Eukaryota</taxon>
        <taxon>Viridiplantae</taxon>
        <taxon>Streptophyta</taxon>
        <taxon>Embryophyta</taxon>
        <taxon>Tracheophyta</taxon>
        <taxon>Spermatophyta</taxon>
        <taxon>Magnoliopsida</taxon>
        <taxon>eudicotyledons</taxon>
        <taxon>Gunneridae</taxon>
        <taxon>Pentapetalae</taxon>
        <taxon>rosids</taxon>
        <taxon>fabids</taxon>
        <taxon>Rosales</taxon>
        <taxon>Cannabaceae</taxon>
        <taxon>Trema</taxon>
    </lineage>
</organism>